<keyword evidence="12" id="KW-1185">Reference proteome</keyword>
<keyword evidence="7" id="KW-0547">Nucleotide-binding</keyword>
<dbReference type="PANTHER" id="PTHR33540:SF2">
    <property type="entry name" value="TRNA THREONYLCARBAMOYLADENOSINE BIOSYNTHESIS PROTEIN TSAE"/>
    <property type="match status" value="1"/>
</dbReference>
<organism evidence="11 12">
    <name type="scientific">Wandonia haliotis</name>
    <dbReference type="NCBI Taxonomy" id="574963"/>
    <lineage>
        <taxon>Bacteria</taxon>
        <taxon>Pseudomonadati</taxon>
        <taxon>Bacteroidota</taxon>
        <taxon>Flavobacteriia</taxon>
        <taxon>Flavobacteriales</taxon>
        <taxon>Crocinitomicaceae</taxon>
        <taxon>Wandonia</taxon>
    </lineage>
</organism>
<dbReference type="EMBL" id="BAAAFH010000002">
    <property type="protein sequence ID" value="GAA0873657.1"/>
    <property type="molecule type" value="Genomic_DNA"/>
</dbReference>
<gene>
    <name evidence="11" type="primary">tsaE</name>
    <name evidence="11" type="ORF">GCM10009118_00650</name>
</gene>
<evidence type="ECO:0000256" key="1">
    <source>
        <dbReference type="ARBA" id="ARBA00004496"/>
    </source>
</evidence>
<evidence type="ECO:0000256" key="8">
    <source>
        <dbReference type="ARBA" id="ARBA00022840"/>
    </source>
</evidence>
<evidence type="ECO:0000256" key="4">
    <source>
        <dbReference type="ARBA" id="ARBA00022490"/>
    </source>
</evidence>
<keyword evidence="6" id="KW-0479">Metal-binding</keyword>
<keyword evidence="8" id="KW-0067">ATP-binding</keyword>
<comment type="similarity">
    <text evidence="2">Belongs to the TsaE family.</text>
</comment>
<dbReference type="SUPFAM" id="SSF52540">
    <property type="entry name" value="P-loop containing nucleoside triphosphate hydrolases"/>
    <property type="match status" value="1"/>
</dbReference>
<evidence type="ECO:0000313" key="12">
    <source>
        <dbReference type="Proteomes" id="UP001501126"/>
    </source>
</evidence>
<keyword evidence="5" id="KW-0819">tRNA processing</keyword>
<dbReference type="Gene3D" id="3.40.50.300">
    <property type="entry name" value="P-loop containing nucleotide triphosphate hydrolases"/>
    <property type="match status" value="1"/>
</dbReference>
<protein>
    <recommendedName>
        <fullName evidence="3">tRNA threonylcarbamoyladenosine biosynthesis protein TsaE</fullName>
    </recommendedName>
    <alternativeName>
        <fullName evidence="10">t(6)A37 threonylcarbamoyladenosine biosynthesis protein TsaE</fullName>
    </alternativeName>
</protein>
<comment type="caution">
    <text evidence="11">The sequence shown here is derived from an EMBL/GenBank/DDBJ whole genome shotgun (WGS) entry which is preliminary data.</text>
</comment>
<evidence type="ECO:0000256" key="5">
    <source>
        <dbReference type="ARBA" id="ARBA00022694"/>
    </source>
</evidence>
<evidence type="ECO:0000256" key="9">
    <source>
        <dbReference type="ARBA" id="ARBA00022842"/>
    </source>
</evidence>
<evidence type="ECO:0000256" key="7">
    <source>
        <dbReference type="ARBA" id="ARBA00022741"/>
    </source>
</evidence>
<dbReference type="InterPro" id="IPR003442">
    <property type="entry name" value="T6A_TsaE"/>
</dbReference>
<evidence type="ECO:0000256" key="6">
    <source>
        <dbReference type="ARBA" id="ARBA00022723"/>
    </source>
</evidence>
<comment type="subcellular location">
    <subcellularLocation>
        <location evidence="1">Cytoplasm</location>
    </subcellularLocation>
</comment>
<reference evidence="11 12" key="1">
    <citation type="journal article" date="2019" name="Int. J. Syst. Evol. Microbiol.">
        <title>The Global Catalogue of Microorganisms (GCM) 10K type strain sequencing project: providing services to taxonomists for standard genome sequencing and annotation.</title>
        <authorList>
            <consortium name="The Broad Institute Genomics Platform"/>
            <consortium name="The Broad Institute Genome Sequencing Center for Infectious Disease"/>
            <person name="Wu L."/>
            <person name="Ma J."/>
        </authorList>
    </citation>
    <scope>NUCLEOTIDE SEQUENCE [LARGE SCALE GENOMIC DNA]</scope>
    <source>
        <strain evidence="11 12">JCM 16083</strain>
    </source>
</reference>
<keyword evidence="4" id="KW-0963">Cytoplasm</keyword>
<evidence type="ECO:0000256" key="3">
    <source>
        <dbReference type="ARBA" id="ARBA00019010"/>
    </source>
</evidence>
<accession>A0ABN1MKD8</accession>
<dbReference type="Pfam" id="PF02367">
    <property type="entry name" value="TsaE"/>
    <property type="match status" value="1"/>
</dbReference>
<dbReference type="InterPro" id="IPR027417">
    <property type="entry name" value="P-loop_NTPase"/>
</dbReference>
<name>A0ABN1MKD8_9FLAO</name>
<proteinExistence type="inferred from homology"/>
<dbReference type="NCBIfam" id="TIGR00150">
    <property type="entry name" value="T6A_YjeE"/>
    <property type="match status" value="1"/>
</dbReference>
<dbReference type="PANTHER" id="PTHR33540">
    <property type="entry name" value="TRNA THREONYLCARBAMOYLADENOSINE BIOSYNTHESIS PROTEIN TSAE"/>
    <property type="match status" value="1"/>
</dbReference>
<sequence>MIVMETKKEIHVQKVEDLIGAAKEFLELIKDRKIICFNGQMGAGKTTFVKALLKAMDARDDGSSPTFALINEYSSYMYGPIFHFDLYRIESMEEALDLGIEEIIYQDSICFIEWPDKILNLLPEDYVEVKIEVNEDQSRTLIVEL</sequence>
<evidence type="ECO:0000256" key="2">
    <source>
        <dbReference type="ARBA" id="ARBA00007599"/>
    </source>
</evidence>
<keyword evidence="9" id="KW-0460">Magnesium</keyword>
<dbReference type="Proteomes" id="UP001501126">
    <property type="component" value="Unassembled WGS sequence"/>
</dbReference>
<evidence type="ECO:0000256" key="10">
    <source>
        <dbReference type="ARBA" id="ARBA00032441"/>
    </source>
</evidence>
<evidence type="ECO:0000313" key="11">
    <source>
        <dbReference type="EMBL" id="GAA0873657.1"/>
    </source>
</evidence>